<sequence length="357" mass="39279">MDAIIQCFDKSLQCFDSFLEGIFKEGMFAQKTGRMGKRVCISNSSLNCYGTRILTEGVNIEQYKRNPVVLYMHTRGEVIGVMKDIKVEEDSITGEPWFDEITELSKHCKLQWDAGTLKMVSGRFDILSISEESKYLLPGQTRPSVIKSKLMEVSVVDIGGNDDAIVLTKGEKTIELAAGEDNETLPLLKNNQKEIEEMNYKAIALKLGLPETASEQDVLNSIGILLGFKTANETLKTEKATLQGEIDSLKLSGITLMVDEAIKAGKVTQDKKEHFITLGKNMGAEGLKLTLDAIPAAVKPLTLINSGTGGTGTAVTAGDWKKLSEVPADKVMELRTNERETYMKLYKAEYGVDCPGY</sequence>
<name>A0A5J4SQ60_9ZZZZ</name>
<protein>
    <recommendedName>
        <fullName evidence="2">Peptidase</fullName>
    </recommendedName>
</protein>
<dbReference type="EMBL" id="SNRY01000078">
    <property type="protein sequence ID" value="KAA6348048.1"/>
    <property type="molecule type" value="Genomic_DNA"/>
</dbReference>
<organism evidence="1">
    <name type="scientific">termite gut metagenome</name>
    <dbReference type="NCBI Taxonomy" id="433724"/>
    <lineage>
        <taxon>unclassified sequences</taxon>
        <taxon>metagenomes</taxon>
        <taxon>organismal metagenomes</taxon>
    </lineage>
</organism>
<comment type="caution">
    <text evidence="1">The sequence shown here is derived from an EMBL/GenBank/DDBJ whole genome shotgun (WGS) entry which is preliminary data.</text>
</comment>
<evidence type="ECO:0008006" key="2">
    <source>
        <dbReference type="Google" id="ProtNLM"/>
    </source>
</evidence>
<gene>
    <name evidence="1" type="ORF">EZS27_004500</name>
</gene>
<proteinExistence type="predicted"/>
<reference evidence="1" key="1">
    <citation type="submission" date="2019-03" db="EMBL/GenBank/DDBJ databases">
        <title>Single cell metagenomics reveals metabolic interactions within the superorganism composed of flagellate Streblomastix strix and complex community of Bacteroidetes bacteria on its surface.</title>
        <authorList>
            <person name="Treitli S.C."/>
            <person name="Kolisko M."/>
            <person name="Husnik F."/>
            <person name="Keeling P."/>
            <person name="Hampl V."/>
        </authorList>
    </citation>
    <scope>NUCLEOTIDE SEQUENCE</scope>
    <source>
        <strain evidence="1">STM</strain>
    </source>
</reference>
<accession>A0A5J4SQ60</accession>
<dbReference type="AlphaFoldDB" id="A0A5J4SQ60"/>
<evidence type="ECO:0000313" key="1">
    <source>
        <dbReference type="EMBL" id="KAA6348048.1"/>
    </source>
</evidence>